<evidence type="ECO:0000313" key="3">
    <source>
        <dbReference type="Proteomes" id="UP000722121"/>
    </source>
</evidence>
<keyword evidence="1" id="KW-0472">Membrane</keyword>
<sequence>MDSNANPIESIPKTPFAALGAAFTAIGAGYVAVNQSLSFFPSLLIAGGANLMVSFLPEKVQRVAHPVFALGLFAASGFCLATGVATIPALIVLAGRGLHFTANTVFDKETAAKVQLVIGTLELFSLGGYCFHVASYGLGVLATVFGLAGIVKPALDHSKANQSGQPAYV</sequence>
<organism evidence="2 3">
    <name type="scientific">Simkania negevensis</name>
    <dbReference type="NCBI Taxonomy" id="83561"/>
    <lineage>
        <taxon>Bacteria</taxon>
        <taxon>Pseudomonadati</taxon>
        <taxon>Chlamydiota</taxon>
        <taxon>Chlamydiia</taxon>
        <taxon>Parachlamydiales</taxon>
        <taxon>Simkaniaceae</taxon>
        <taxon>Simkania</taxon>
    </lineage>
</organism>
<feature type="transmembrane region" description="Helical" evidence="1">
    <location>
        <begin position="126"/>
        <end position="151"/>
    </location>
</feature>
<evidence type="ECO:0008006" key="4">
    <source>
        <dbReference type="Google" id="ProtNLM"/>
    </source>
</evidence>
<evidence type="ECO:0000256" key="1">
    <source>
        <dbReference type="SAM" id="Phobius"/>
    </source>
</evidence>
<feature type="transmembrane region" description="Helical" evidence="1">
    <location>
        <begin position="39"/>
        <end position="56"/>
    </location>
</feature>
<evidence type="ECO:0000313" key="2">
    <source>
        <dbReference type="EMBL" id="MBN4066998.1"/>
    </source>
</evidence>
<gene>
    <name evidence="2" type="ORF">JYU14_02835</name>
</gene>
<dbReference type="Proteomes" id="UP000722121">
    <property type="component" value="Unassembled WGS sequence"/>
</dbReference>
<feature type="transmembrane region" description="Helical" evidence="1">
    <location>
        <begin position="68"/>
        <end position="94"/>
    </location>
</feature>
<comment type="caution">
    <text evidence="2">The sequence shown here is derived from an EMBL/GenBank/DDBJ whole genome shotgun (WGS) entry which is preliminary data.</text>
</comment>
<keyword evidence="1" id="KW-1133">Transmembrane helix</keyword>
<keyword evidence="3" id="KW-1185">Reference proteome</keyword>
<accession>A0ABS3ATN4</accession>
<feature type="transmembrane region" description="Helical" evidence="1">
    <location>
        <begin position="16"/>
        <end position="33"/>
    </location>
</feature>
<name>A0ABS3ATN4_9BACT</name>
<proteinExistence type="predicted"/>
<reference evidence="2 3" key="1">
    <citation type="submission" date="2021-02" db="EMBL/GenBank/DDBJ databases">
        <title>Activity-based single-cell genomes from oceanic crustal fluid captures similar information to metagenomic and metatranscriptomic surveys with orders of magnitude less sampling.</title>
        <authorList>
            <person name="D'Angelo T.S."/>
            <person name="Orcutt B.N."/>
        </authorList>
    </citation>
    <scope>NUCLEOTIDE SEQUENCE [LARGE SCALE GENOMIC DNA]</scope>
    <source>
        <strain evidence="2">AH-315-G07</strain>
    </source>
</reference>
<protein>
    <recommendedName>
        <fullName evidence="4">Transmembrane protein</fullName>
    </recommendedName>
</protein>
<keyword evidence="1" id="KW-0812">Transmembrane</keyword>
<dbReference type="EMBL" id="JAFITR010000049">
    <property type="protein sequence ID" value="MBN4066998.1"/>
    <property type="molecule type" value="Genomic_DNA"/>
</dbReference>